<dbReference type="HOGENOM" id="CLU_097806_2_2_6"/>
<dbReference type="GO" id="GO:0003700">
    <property type="term" value="F:DNA-binding transcription factor activity"/>
    <property type="evidence" value="ECO:0007669"/>
    <property type="project" value="InterPro"/>
</dbReference>
<dbReference type="Gene3D" id="1.10.10.10">
    <property type="entry name" value="Winged helix-like DNA-binding domain superfamily/Winged helix DNA-binding domain"/>
    <property type="match status" value="1"/>
</dbReference>
<gene>
    <name evidence="5" type="ORF">THITH_16740</name>
</gene>
<dbReference type="NCBIfam" id="NF033788">
    <property type="entry name" value="HTH_metalloreg"/>
    <property type="match status" value="1"/>
</dbReference>
<dbReference type="STRING" id="713585.THITH_16740"/>
<evidence type="ECO:0000259" key="4">
    <source>
        <dbReference type="PROSITE" id="PS50987"/>
    </source>
</evidence>
<name>W0DM83_9GAMM</name>
<keyword evidence="1" id="KW-0805">Transcription regulation</keyword>
<evidence type="ECO:0000256" key="3">
    <source>
        <dbReference type="ARBA" id="ARBA00023163"/>
    </source>
</evidence>
<feature type="domain" description="HTH arsR-type" evidence="4">
    <location>
        <begin position="1"/>
        <end position="95"/>
    </location>
</feature>
<dbReference type="InterPro" id="IPR036388">
    <property type="entry name" value="WH-like_DNA-bd_sf"/>
</dbReference>
<keyword evidence="2" id="KW-0238">DNA-binding</keyword>
<protein>
    <submittedName>
        <fullName evidence="5">ArsR family transcriptional regulator</fullName>
    </submittedName>
</protein>
<dbReference type="PROSITE" id="PS50987">
    <property type="entry name" value="HTH_ARSR_2"/>
    <property type="match status" value="1"/>
</dbReference>
<dbReference type="KEGG" id="tti:THITH_16740"/>
<dbReference type="InterPro" id="IPR011991">
    <property type="entry name" value="ArsR-like_HTH"/>
</dbReference>
<dbReference type="CDD" id="cd00090">
    <property type="entry name" value="HTH_ARSR"/>
    <property type="match status" value="1"/>
</dbReference>
<dbReference type="PRINTS" id="PR00778">
    <property type="entry name" value="HTHARSR"/>
</dbReference>
<evidence type="ECO:0000256" key="2">
    <source>
        <dbReference type="ARBA" id="ARBA00023125"/>
    </source>
</evidence>
<dbReference type="SMART" id="SM00418">
    <property type="entry name" value="HTH_ARSR"/>
    <property type="match status" value="1"/>
</dbReference>
<dbReference type="Proteomes" id="UP000005289">
    <property type="component" value="Chromosome"/>
</dbReference>
<dbReference type="OrthoDB" id="5297460at2"/>
<proteinExistence type="predicted"/>
<reference evidence="5 6" key="1">
    <citation type="submission" date="2013-12" db="EMBL/GenBank/DDBJ databases">
        <authorList>
            <consortium name="DOE Joint Genome Institute"/>
            <person name="Muyzer G."/>
            <person name="Huntemann M."/>
            <person name="Han J."/>
            <person name="Chen A."/>
            <person name="Kyrpides N."/>
            <person name="Mavromatis K."/>
            <person name="Markowitz V."/>
            <person name="Palaniappan K."/>
            <person name="Ivanova N."/>
            <person name="Schaumberg A."/>
            <person name="Pati A."/>
            <person name="Liolios K."/>
            <person name="Nordberg H.P."/>
            <person name="Cantor M.N."/>
            <person name="Hua S.X."/>
            <person name="Woyke T."/>
        </authorList>
    </citation>
    <scope>NUCLEOTIDE SEQUENCE [LARGE SCALE GENOMIC DNA]</scope>
    <source>
        <strain evidence="5 6">ARh 1</strain>
    </source>
</reference>
<organism evidence="5 6">
    <name type="scientific">Thioalkalivibrio paradoxus ARh 1</name>
    <dbReference type="NCBI Taxonomy" id="713585"/>
    <lineage>
        <taxon>Bacteria</taxon>
        <taxon>Pseudomonadati</taxon>
        <taxon>Pseudomonadota</taxon>
        <taxon>Gammaproteobacteria</taxon>
        <taxon>Chromatiales</taxon>
        <taxon>Ectothiorhodospiraceae</taxon>
        <taxon>Thioalkalivibrio</taxon>
    </lineage>
</organism>
<dbReference type="Pfam" id="PF12840">
    <property type="entry name" value="HTH_20"/>
    <property type="match status" value="1"/>
</dbReference>
<keyword evidence="6" id="KW-1185">Reference proteome</keyword>
<dbReference type="GO" id="GO:0003677">
    <property type="term" value="F:DNA binding"/>
    <property type="evidence" value="ECO:0007669"/>
    <property type="project" value="UniProtKB-KW"/>
</dbReference>
<evidence type="ECO:0000256" key="1">
    <source>
        <dbReference type="ARBA" id="ARBA00023015"/>
    </source>
</evidence>
<keyword evidence="3" id="KW-0804">Transcription</keyword>
<dbReference type="InterPro" id="IPR036390">
    <property type="entry name" value="WH_DNA-bd_sf"/>
</dbReference>
<dbReference type="AlphaFoldDB" id="W0DM83"/>
<dbReference type="SUPFAM" id="SSF46785">
    <property type="entry name" value="Winged helix' DNA-binding domain"/>
    <property type="match status" value="1"/>
</dbReference>
<dbReference type="EMBL" id="CP007029">
    <property type="protein sequence ID" value="AHE99669.1"/>
    <property type="molecule type" value="Genomic_DNA"/>
</dbReference>
<sequence>MDTQMAVKMFAALAHENRLAVFRMLVKAGPQGKSAGEIGAELGIVPSTLSFHLSALEGAGLVQSMRAGRYMCYGVRPQAIGSLLDFLTDDCCGGHPERCGLPMDRVTKASA</sequence>
<evidence type="ECO:0000313" key="6">
    <source>
        <dbReference type="Proteomes" id="UP000005289"/>
    </source>
</evidence>
<accession>W0DM83</accession>
<dbReference type="PANTHER" id="PTHR43132:SF2">
    <property type="entry name" value="ARSENICAL RESISTANCE OPERON REPRESSOR ARSR-RELATED"/>
    <property type="match status" value="1"/>
</dbReference>
<evidence type="ECO:0000313" key="5">
    <source>
        <dbReference type="EMBL" id="AHE99669.1"/>
    </source>
</evidence>
<dbReference type="InterPro" id="IPR001845">
    <property type="entry name" value="HTH_ArsR_DNA-bd_dom"/>
</dbReference>
<dbReference type="InterPro" id="IPR051011">
    <property type="entry name" value="Metal_resp_trans_reg"/>
</dbReference>
<dbReference type="PANTHER" id="PTHR43132">
    <property type="entry name" value="ARSENICAL RESISTANCE OPERON REPRESSOR ARSR-RELATED"/>
    <property type="match status" value="1"/>
</dbReference>